<organism evidence="7 8">
    <name type="scientific">Megaselia scalaris</name>
    <name type="common">Humpbacked fly</name>
    <name type="synonym">Phora scalaris</name>
    <dbReference type="NCBI Taxonomy" id="36166"/>
    <lineage>
        <taxon>Eukaryota</taxon>
        <taxon>Metazoa</taxon>
        <taxon>Ecdysozoa</taxon>
        <taxon>Arthropoda</taxon>
        <taxon>Hexapoda</taxon>
        <taxon>Insecta</taxon>
        <taxon>Pterygota</taxon>
        <taxon>Neoptera</taxon>
        <taxon>Endopterygota</taxon>
        <taxon>Diptera</taxon>
        <taxon>Brachycera</taxon>
        <taxon>Muscomorpha</taxon>
        <taxon>Platypezoidea</taxon>
        <taxon>Phoridae</taxon>
        <taxon>Megaseliini</taxon>
        <taxon>Megaselia</taxon>
    </lineage>
</organism>
<feature type="domain" description="Proliferating cell nuclear antigen PCNA C-terminal" evidence="6">
    <location>
        <begin position="19"/>
        <end position="145"/>
    </location>
</feature>
<dbReference type="PANTHER" id="PTHR11352">
    <property type="entry name" value="PROLIFERATING CELL NUCLEAR ANTIGEN"/>
    <property type="match status" value="1"/>
</dbReference>
<dbReference type="EMBL" id="CAQQ02030624">
    <property type="status" value="NOT_ANNOTATED_CDS"/>
    <property type="molecule type" value="Genomic_DNA"/>
</dbReference>
<dbReference type="Pfam" id="PF02747">
    <property type="entry name" value="PCNA_C"/>
    <property type="match status" value="1"/>
</dbReference>
<dbReference type="EMBL" id="CAQQ02030626">
    <property type="status" value="NOT_ANNOTATED_CDS"/>
    <property type="molecule type" value="Genomic_DNA"/>
</dbReference>
<keyword evidence="8" id="KW-1185">Reference proteome</keyword>
<dbReference type="InterPro" id="IPR000730">
    <property type="entry name" value="Pr_cel_nuc_antig"/>
</dbReference>
<dbReference type="SUPFAM" id="SSF55979">
    <property type="entry name" value="DNA clamp"/>
    <property type="match status" value="1"/>
</dbReference>
<dbReference type="STRING" id="36166.T1GX93"/>
<evidence type="ECO:0000256" key="2">
    <source>
        <dbReference type="ARBA" id="ARBA00010462"/>
    </source>
</evidence>
<dbReference type="GO" id="GO:0030337">
    <property type="term" value="F:DNA polymerase processivity factor activity"/>
    <property type="evidence" value="ECO:0007669"/>
    <property type="project" value="InterPro"/>
</dbReference>
<evidence type="ECO:0000259" key="6">
    <source>
        <dbReference type="Pfam" id="PF02747"/>
    </source>
</evidence>
<reference evidence="7" key="2">
    <citation type="submission" date="2015-06" db="UniProtKB">
        <authorList>
            <consortium name="EnsemblMetazoa"/>
        </authorList>
    </citation>
    <scope>IDENTIFICATION</scope>
</reference>
<evidence type="ECO:0000256" key="1">
    <source>
        <dbReference type="ARBA" id="ARBA00004123"/>
    </source>
</evidence>
<keyword evidence="3" id="KW-0235">DNA replication</keyword>
<dbReference type="NCBIfam" id="TIGR00590">
    <property type="entry name" value="pcna"/>
    <property type="match status" value="1"/>
</dbReference>
<dbReference type="EMBL" id="CAQQ02030625">
    <property type="status" value="NOT_ANNOTATED_CDS"/>
    <property type="molecule type" value="Genomic_DNA"/>
</dbReference>
<dbReference type="Proteomes" id="UP000015102">
    <property type="component" value="Unassembled WGS sequence"/>
</dbReference>
<accession>T1GX93</accession>
<dbReference type="PRINTS" id="PR00339">
    <property type="entry name" value="PCNACYCLIN"/>
</dbReference>
<comment type="subcellular location">
    <subcellularLocation>
        <location evidence="1">Nucleus</location>
    </subcellularLocation>
</comment>
<dbReference type="AlphaFoldDB" id="T1GX93"/>
<name>T1GX93_MEGSC</name>
<evidence type="ECO:0000256" key="5">
    <source>
        <dbReference type="ARBA" id="ARBA00023242"/>
    </source>
</evidence>
<dbReference type="GO" id="GO:0003677">
    <property type="term" value="F:DNA binding"/>
    <property type="evidence" value="ECO:0007669"/>
    <property type="project" value="UniProtKB-KW"/>
</dbReference>
<dbReference type="EnsemblMetazoa" id="MESCA008435-RA">
    <property type="protein sequence ID" value="MESCA008435-PA"/>
    <property type="gene ID" value="MESCA008435"/>
</dbReference>
<evidence type="ECO:0000313" key="8">
    <source>
        <dbReference type="Proteomes" id="UP000015102"/>
    </source>
</evidence>
<dbReference type="CDD" id="cd00577">
    <property type="entry name" value="PCNA"/>
    <property type="match status" value="1"/>
</dbReference>
<dbReference type="HOGENOM" id="CLU_043978_3_1_1"/>
<protein>
    <recommendedName>
        <fullName evidence="6">Proliferating cell nuclear antigen PCNA C-terminal domain-containing protein</fullName>
    </recommendedName>
</protein>
<dbReference type="FunFam" id="3.10.150.10:FF:000006">
    <property type="entry name" value="Proliferating cell nuclear antigen"/>
    <property type="match status" value="1"/>
</dbReference>
<dbReference type="OMA" id="MGYYLAP"/>
<evidence type="ECO:0000256" key="4">
    <source>
        <dbReference type="ARBA" id="ARBA00023125"/>
    </source>
</evidence>
<evidence type="ECO:0000313" key="7">
    <source>
        <dbReference type="EnsemblMetazoa" id="MESCA008435-PA"/>
    </source>
</evidence>
<sequence>MDSSHVSLLMNIDQEHLEIPETDYDCVIKMPSMEFAKICRDLSQFGESITICCTKDGVRFSASGDVGVANVNLAQTYKVDKEEEAVTIDLQAAVSLTFATRYLTHFIKATPLSAQVQLSISKEVPLIVEYPIEDFGFIRYYLAPKIEDEK</sequence>
<keyword evidence="5" id="KW-0539">Nucleus</keyword>
<dbReference type="PANTHER" id="PTHR11352:SF0">
    <property type="entry name" value="PROLIFERATING CELL NUCLEAR ANTIGEN"/>
    <property type="match status" value="1"/>
</dbReference>
<proteinExistence type="inferred from homology"/>
<dbReference type="GO" id="GO:0019985">
    <property type="term" value="P:translesion synthesis"/>
    <property type="evidence" value="ECO:0007669"/>
    <property type="project" value="TreeGrafter"/>
</dbReference>
<dbReference type="GO" id="GO:0043626">
    <property type="term" value="C:PCNA complex"/>
    <property type="evidence" value="ECO:0007669"/>
    <property type="project" value="TreeGrafter"/>
</dbReference>
<reference evidence="8" key="1">
    <citation type="submission" date="2013-02" db="EMBL/GenBank/DDBJ databases">
        <authorList>
            <person name="Hughes D."/>
        </authorList>
    </citation>
    <scope>NUCLEOTIDE SEQUENCE</scope>
    <source>
        <strain>Durham</strain>
        <strain evidence="8">NC isolate 2 -- Noor lab</strain>
    </source>
</reference>
<dbReference type="Gene3D" id="3.70.10.10">
    <property type="match status" value="1"/>
</dbReference>
<dbReference type="InterPro" id="IPR046938">
    <property type="entry name" value="DNA_clamp_sf"/>
</dbReference>
<dbReference type="GO" id="GO:0006298">
    <property type="term" value="P:mismatch repair"/>
    <property type="evidence" value="ECO:0007669"/>
    <property type="project" value="TreeGrafter"/>
</dbReference>
<evidence type="ECO:0000256" key="3">
    <source>
        <dbReference type="ARBA" id="ARBA00022705"/>
    </source>
</evidence>
<keyword evidence="4" id="KW-0238">DNA-binding</keyword>
<comment type="similarity">
    <text evidence="2">Belongs to the PCNA family.</text>
</comment>
<dbReference type="GO" id="GO:0006272">
    <property type="term" value="P:leading strand elongation"/>
    <property type="evidence" value="ECO:0007669"/>
    <property type="project" value="TreeGrafter"/>
</dbReference>
<dbReference type="GO" id="GO:0006275">
    <property type="term" value="P:regulation of DNA replication"/>
    <property type="evidence" value="ECO:0007669"/>
    <property type="project" value="InterPro"/>
</dbReference>
<dbReference type="InterPro" id="IPR022649">
    <property type="entry name" value="Pr_cel_nuc_antig_C"/>
</dbReference>